<dbReference type="InterPro" id="IPR036390">
    <property type="entry name" value="WH_DNA-bd_sf"/>
</dbReference>
<sequence length="223" mass="24767">MKTDAATSPDHTPDHAPAPSADAMPETVVERLRRDIFYGRLEPGTRLKQIVLERRYGCTRIALRQALDAMTRQGLVVHEPMRGYSVATFDRATVKNLTEARAVVEAESVVGALPHVDADLIDQLTGHAERFREACETGTTEQIGEANMSFHRTLMSAAPNPVLAELAFELRQRLPIAVSRSINTPERMSVLADQHFQMIEALKARDAATLRKLVWDHIAYAGD</sequence>
<protein>
    <submittedName>
        <fullName evidence="6">GntR family transcriptional regulator</fullName>
    </submittedName>
</protein>
<evidence type="ECO:0000256" key="2">
    <source>
        <dbReference type="ARBA" id="ARBA00023125"/>
    </source>
</evidence>
<evidence type="ECO:0000313" key="6">
    <source>
        <dbReference type="EMBL" id="MFC3143097.1"/>
    </source>
</evidence>
<dbReference type="SUPFAM" id="SSF46785">
    <property type="entry name" value="Winged helix' DNA-binding domain"/>
    <property type="match status" value="1"/>
</dbReference>
<evidence type="ECO:0000256" key="1">
    <source>
        <dbReference type="ARBA" id="ARBA00023015"/>
    </source>
</evidence>
<name>A0ABV7GVH6_9RHOB</name>
<gene>
    <name evidence="6" type="ORF">ACFOGP_10275</name>
</gene>
<dbReference type="InterPro" id="IPR011711">
    <property type="entry name" value="GntR_C"/>
</dbReference>
<dbReference type="InterPro" id="IPR036388">
    <property type="entry name" value="WH-like_DNA-bd_sf"/>
</dbReference>
<dbReference type="Pfam" id="PF00392">
    <property type="entry name" value="GntR"/>
    <property type="match status" value="1"/>
</dbReference>
<dbReference type="Pfam" id="PF07729">
    <property type="entry name" value="FCD"/>
    <property type="match status" value="1"/>
</dbReference>
<feature type="domain" description="HTH gntR-type" evidence="5">
    <location>
        <begin position="22"/>
        <end position="89"/>
    </location>
</feature>
<dbReference type="Proteomes" id="UP001595632">
    <property type="component" value="Unassembled WGS sequence"/>
</dbReference>
<dbReference type="Gene3D" id="1.10.10.10">
    <property type="entry name" value="Winged helix-like DNA-binding domain superfamily/Winged helix DNA-binding domain"/>
    <property type="match status" value="1"/>
</dbReference>
<dbReference type="SUPFAM" id="SSF48008">
    <property type="entry name" value="GntR ligand-binding domain-like"/>
    <property type="match status" value="1"/>
</dbReference>
<dbReference type="InterPro" id="IPR008920">
    <property type="entry name" value="TF_FadR/GntR_C"/>
</dbReference>
<dbReference type="EMBL" id="JBHRTB010000010">
    <property type="protein sequence ID" value="MFC3143097.1"/>
    <property type="molecule type" value="Genomic_DNA"/>
</dbReference>
<dbReference type="SMART" id="SM00345">
    <property type="entry name" value="HTH_GNTR"/>
    <property type="match status" value="1"/>
</dbReference>
<keyword evidence="3" id="KW-0804">Transcription</keyword>
<dbReference type="SMART" id="SM00895">
    <property type="entry name" value="FCD"/>
    <property type="match status" value="1"/>
</dbReference>
<feature type="region of interest" description="Disordered" evidence="4">
    <location>
        <begin position="1"/>
        <end position="25"/>
    </location>
</feature>
<dbReference type="PROSITE" id="PS50949">
    <property type="entry name" value="HTH_GNTR"/>
    <property type="match status" value="1"/>
</dbReference>
<keyword evidence="1" id="KW-0805">Transcription regulation</keyword>
<evidence type="ECO:0000259" key="5">
    <source>
        <dbReference type="PROSITE" id="PS50949"/>
    </source>
</evidence>
<keyword evidence="2" id="KW-0238">DNA-binding</keyword>
<dbReference type="PANTHER" id="PTHR43537">
    <property type="entry name" value="TRANSCRIPTIONAL REGULATOR, GNTR FAMILY"/>
    <property type="match status" value="1"/>
</dbReference>
<comment type="caution">
    <text evidence="6">The sequence shown here is derived from an EMBL/GenBank/DDBJ whole genome shotgun (WGS) entry which is preliminary data.</text>
</comment>
<organism evidence="6 7">
    <name type="scientific">Psychromarinibacter halotolerans</name>
    <dbReference type="NCBI Taxonomy" id="1775175"/>
    <lineage>
        <taxon>Bacteria</taxon>
        <taxon>Pseudomonadati</taxon>
        <taxon>Pseudomonadota</taxon>
        <taxon>Alphaproteobacteria</taxon>
        <taxon>Rhodobacterales</taxon>
        <taxon>Paracoccaceae</taxon>
        <taxon>Psychromarinibacter</taxon>
    </lineage>
</organism>
<dbReference type="InterPro" id="IPR000524">
    <property type="entry name" value="Tscrpt_reg_HTH_GntR"/>
</dbReference>
<dbReference type="RefSeq" id="WP_275633075.1">
    <property type="nucleotide sequence ID" value="NZ_JARGYD010000004.1"/>
</dbReference>
<feature type="compositionally biased region" description="Polar residues" evidence="4">
    <location>
        <begin position="1"/>
        <end position="10"/>
    </location>
</feature>
<keyword evidence="7" id="KW-1185">Reference proteome</keyword>
<evidence type="ECO:0000256" key="4">
    <source>
        <dbReference type="SAM" id="MobiDB-lite"/>
    </source>
</evidence>
<evidence type="ECO:0000256" key="3">
    <source>
        <dbReference type="ARBA" id="ARBA00023163"/>
    </source>
</evidence>
<reference evidence="7" key="1">
    <citation type="journal article" date="2019" name="Int. J. Syst. Evol. Microbiol.">
        <title>The Global Catalogue of Microorganisms (GCM) 10K type strain sequencing project: providing services to taxonomists for standard genome sequencing and annotation.</title>
        <authorList>
            <consortium name="The Broad Institute Genomics Platform"/>
            <consortium name="The Broad Institute Genome Sequencing Center for Infectious Disease"/>
            <person name="Wu L."/>
            <person name="Ma J."/>
        </authorList>
    </citation>
    <scope>NUCLEOTIDE SEQUENCE [LARGE SCALE GENOMIC DNA]</scope>
    <source>
        <strain evidence="7">KCTC 52366</strain>
    </source>
</reference>
<dbReference type="Gene3D" id="1.20.120.530">
    <property type="entry name" value="GntR ligand-binding domain-like"/>
    <property type="match status" value="1"/>
</dbReference>
<accession>A0ABV7GVH6</accession>
<dbReference type="PANTHER" id="PTHR43537:SF5">
    <property type="entry name" value="UXU OPERON TRANSCRIPTIONAL REGULATOR"/>
    <property type="match status" value="1"/>
</dbReference>
<proteinExistence type="predicted"/>
<evidence type="ECO:0000313" key="7">
    <source>
        <dbReference type="Proteomes" id="UP001595632"/>
    </source>
</evidence>